<evidence type="ECO:0000313" key="5">
    <source>
        <dbReference type="EMBL" id="HIV85624.1"/>
    </source>
</evidence>
<dbReference type="Gene3D" id="3.30.2320.30">
    <property type="entry name" value="ATP synthase, E subunit, C-terminal"/>
    <property type="match status" value="1"/>
</dbReference>
<keyword evidence="4" id="KW-0175">Coiled coil</keyword>
<evidence type="ECO:0000256" key="4">
    <source>
        <dbReference type="SAM" id="Coils"/>
    </source>
</evidence>
<gene>
    <name evidence="5" type="ORF">H9900_02305</name>
</gene>
<dbReference type="InterPro" id="IPR002842">
    <property type="entry name" value="ATPase_V1_Esu"/>
</dbReference>
<dbReference type="Pfam" id="PF01991">
    <property type="entry name" value="vATP-synt_E"/>
    <property type="match status" value="1"/>
</dbReference>
<dbReference type="EMBL" id="DXIJ01000045">
    <property type="protein sequence ID" value="HIV85624.1"/>
    <property type="molecule type" value="Genomic_DNA"/>
</dbReference>
<dbReference type="InterPro" id="IPR038495">
    <property type="entry name" value="ATPase_E_C"/>
</dbReference>
<protein>
    <recommendedName>
        <fullName evidence="7">V-type proton ATPase subunit E</fullName>
    </recommendedName>
</protein>
<dbReference type="Proteomes" id="UP000824162">
    <property type="component" value="Unassembled WGS sequence"/>
</dbReference>
<reference evidence="5" key="2">
    <citation type="submission" date="2021-04" db="EMBL/GenBank/DDBJ databases">
        <authorList>
            <person name="Gilroy R."/>
        </authorList>
    </citation>
    <scope>NUCLEOTIDE SEQUENCE</scope>
    <source>
        <strain evidence="5">5790</strain>
    </source>
</reference>
<proteinExistence type="inferred from homology"/>
<evidence type="ECO:0008006" key="7">
    <source>
        <dbReference type="Google" id="ProtNLM"/>
    </source>
</evidence>
<evidence type="ECO:0000313" key="6">
    <source>
        <dbReference type="Proteomes" id="UP000824162"/>
    </source>
</evidence>
<keyword evidence="3" id="KW-0406">Ion transport</keyword>
<dbReference type="GO" id="GO:0033178">
    <property type="term" value="C:proton-transporting two-sector ATPase complex, catalytic domain"/>
    <property type="evidence" value="ECO:0007669"/>
    <property type="project" value="InterPro"/>
</dbReference>
<reference evidence="5" key="1">
    <citation type="journal article" date="2021" name="PeerJ">
        <title>Extensive microbial diversity within the chicken gut microbiome revealed by metagenomics and culture.</title>
        <authorList>
            <person name="Gilroy R."/>
            <person name="Ravi A."/>
            <person name="Getino M."/>
            <person name="Pursley I."/>
            <person name="Horton D.L."/>
            <person name="Alikhan N.F."/>
            <person name="Baker D."/>
            <person name="Gharbi K."/>
            <person name="Hall N."/>
            <person name="Watson M."/>
            <person name="Adriaenssens E.M."/>
            <person name="Foster-Nyarko E."/>
            <person name="Jarju S."/>
            <person name="Secka A."/>
            <person name="Antonio M."/>
            <person name="Oren A."/>
            <person name="Chaudhuri R.R."/>
            <person name="La Ragione R."/>
            <person name="Hildebrand F."/>
            <person name="Pallen M.J."/>
        </authorList>
    </citation>
    <scope>NUCLEOTIDE SEQUENCE</scope>
    <source>
        <strain evidence="5">5790</strain>
    </source>
</reference>
<comment type="caution">
    <text evidence="5">The sequence shown here is derived from an EMBL/GenBank/DDBJ whole genome shotgun (WGS) entry which is preliminary data.</text>
</comment>
<evidence type="ECO:0000256" key="3">
    <source>
        <dbReference type="ARBA" id="ARBA00023065"/>
    </source>
</evidence>
<keyword evidence="2" id="KW-0813">Transport</keyword>
<dbReference type="SUPFAM" id="SSF160527">
    <property type="entry name" value="V-type ATPase subunit E-like"/>
    <property type="match status" value="1"/>
</dbReference>
<dbReference type="AlphaFoldDB" id="A0A9D1TLZ6"/>
<evidence type="ECO:0000256" key="1">
    <source>
        <dbReference type="ARBA" id="ARBA00005901"/>
    </source>
</evidence>
<sequence length="196" mass="21962">MTEALGGLNSIIARIREEAHEAAERTIAAAQESAESIIREAEAEAQRITAEAELKAKKMLSAAEERAGSAAEHRLAQGMLRQRQEILSEYISKAAVNIRSIGSDEYFGLCERFMRRCGKNAEGTLLMSESDIGAMPRSFKHFLKKEFPELEIEPSDRVSSGFIIKYGDIEENCTTEALIESSLDRIKEELYRQLFI</sequence>
<evidence type="ECO:0000256" key="2">
    <source>
        <dbReference type="ARBA" id="ARBA00022448"/>
    </source>
</evidence>
<dbReference type="GO" id="GO:0046961">
    <property type="term" value="F:proton-transporting ATPase activity, rotational mechanism"/>
    <property type="evidence" value="ECO:0007669"/>
    <property type="project" value="InterPro"/>
</dbReference>
<name>A0A9D1TLZ6_9FIRM</name>
<accession>A0A9D1TLZ6</accession>
<feature type="coiled-coil region" evidence="4">
    <location>
        <begin position="20"/>
        <end position="58"/>
    </location>
</feature>
<organism evidence="5 6">
    <name type="scientific">Candidatus Monoglobus merdigallinarum</name>
    <dbReference type="NCBI Taxonomy" id="2838698"/>
    <lineage>
        <taxon>Bacteria</taxon>
        <taxon>Bacillati</taxon>
        <taxon>Bacillota</taxon>
        <taxon>Clostridia</taxon>
        <taxon>Monoglobales</taxon>
        <taxon>Monoglobaceae</taxon>
        <taxon>Monoglobus</taxon>
    </lineage>
</organism>
<comment type="similarity">
    <text evidence="1">Belongs to the V-ATPase E subunit family.</text>
</comment>